<dbReference type="InterPro" id="IPR014347">
    <property type="entry name" value="Tautomerase/MIF_sf"/>
</dbReference>
<dbReference type="SUPFAM" id="SSF55331">
    <property type="entry name" value="Tautomerase/MIF"/>
    <property type="match status" value="1"/>
</dbReference>
<name>A0A1H6C745_9GAMM</name>
<proteinExistence type="predicted"/>
<evidence type="ECO:0000313" key="1">
    <source>
        <dbReference type="EMBL" id="SEG68728.1"/>
    </source>
</evidence>
<gene>
    <name evidence="1" type="ORF">SAMN05444390_103241</name>
</gene>
<protein>
    <submittedName>
        <fullName evidence="1">Tautomerase enzyme</fullName>
    </submittedName>
</protein>
<dbReference type="Pfam" id="PF14552">
    <property type="entry name" value="Tautomerase_2"/>
    <property type="match status" value="1"/>
</dbReference>
<reference evidence="1 2" key="1">
    <citation type="submission" date="2016-10" db="EMBL/GenBank/DDBJ databases">
        <authorList>
            <person name="de Groot N.N."/>
        </authorList>
    </citation>
    <scope>NUCLEOTIDE SEQUENCE [LARGE SCALE GENOMIC DNA]</scope>
    <source>
        <strain evidence="1 2">DSM 22012</strain>
    </source>
</reference>
<dbReference type="PANTHER" id="PTHR38460:SF1">
    <property type="entry name" value="TAUTOMERASE YOLI-RELATED"/>
    <property type="match status" value="1"/>
</dbReference>
<evidence type="ECO:0000313" key="2">
    <source>
        <dbReference type="Proteomes" id="UP000236745"/>
    </source>
</evidence>
<sequence length="130" mass="14674">MPLTRIALPAGLSADFRHQVSVILQQTLEETFAVPTGDCFQLFDEYRPGMRVLDPDYLSSARRSENCLIFQISAGRPRNAEQKKALYQTLCGRLNRELGISTSDVMILIQFNQAEDWSFSEGRALTEETA</sequence>
<dbReference type="OrthoDB" id="9804765at2"/>
<dbReference type="Proteomes" id="UP000236745">
    <property type="component" value="Unassembled WGS sequence"/>
</dbReference>
<dbReference type="InterPro" id="IPR037479">
    <property type="entry name" value="Tauto_MSAD"/>
</dbReference>
<dbReference type="PANTHER" id="PTHR38460">
    <property type="entry name" value="TAUTOMERASE YOLI-RELATED"/>
    <property type="match status" value="1"/>
</dbReference>
<organism evidence="1 2">
    <name type="scientific">Marinobacterium lutimaris</name>
    <dbReference type="NCBI Taxonomy" id="568106"/>
    <lineage>
        <taxon>Bacteria</taxon>
        <taxon>Pseudomonadati</taxon>
        <taxon>Pseudomonadota</taxon>
        <taxon>Gammaproteobacteria</taxon>
        <taxon>Oceanospirillales</taxon>
        <taxon>Oceanospirillaceae</taxon>
        <taxon>Marinobacterium</taxon>
    </lineage>
</organism>
<dbReference type="RefSeq" id="WP_104004087.1">
    <property type="nucleotide sequence ID" value="NZ_FNVQ01000003.1"/>
</dbReference>
<accession>A0A1H6C745</accession>
<dbReference type="EMBL" id="FNVQ01000003">
    <property type="protein sequence ID" value="SEG68728.1"/>
    <property type="molecule type" value="Genomic_DNA"/>
</dbReference>
<keyword evidence="2" id="KW-1185">Reference proteome</keyword>
<dbReference type="Gene3D" id="3.30.429.10">
    <property type="entry name" value="Macrophage Migration Inhibitory Factor"/>
    <property type="match status" value="1"/>
</dbReference>
<dbReference type="AlphaFoldDB" id="A0A1H6C745"/>